<keyword evidence="4" id="KW-0158">Chromosome</keyword>
<feature type="compositionally biased region" description="Polar residues" evidence="10">
    <location>
        <begin position="134"/>
        <end position="147"/>
    </location>
</feature>
<dbReference type="PANTHER" id="PTHR16040:SF7">
    <property type="entry name" value="AUSTRALIN, ISOFORM A-RELATED"/>
    <property type="match status" value="1"/>
</dbReference>
<name>A0A166WB54_9AGAM</name>
<protein>
    <recommendedName>
        <fullName evidence="11">Borealin N-terminal domain-containing protein</fullName>
    </recommendedName>
</protein>
<keyword evidence="5" id="KW-0132">Cell division</keyword>
<sequence length="421" mass="45507">MNSFDTKRKYTQAEKEQLLANLDIEVEHKVRQFEAWLSDALENFRIYQEGQISRVPKLVRGLTMREFGDKYNGDVQAALRGVQRERMGISADAGAGDIEIDKSTRKRKWVASMEAEHQLAEGSKSVKNARMASMSPQKKPGSSTGPGTAQRARLAAASRTPGASRTVGRVPPSPSPVKPLRQGGLIRPPSPTKPSTQANGKPLRATRPPSIATFNPSLPKTPGFPKSEGNHTATARAPRRHENMLSTNGSPLANPYDLGLEWFAEGRDNADVDDDSPSGDEAGAQMTELKKKRSSIIVRRDPSFAHPPRSGLHSRTASQSSIFSTSSQTQPSSQTSSIAALDSEFATPRAAPRGPLSRTASATMALVTIPTRDGHLLEFDALQTSPGTLDALEGITDSAKKQAKEDMGRLVRAAVAKWKIV</sequence>
<dbReference type="GO" id="GO:0051301">
    <property type="term" value="P:cell division"/>
    <property type="evidence" value="ECO:0007669"/>
    <property type="project" value="UniProtKB-KW"/>
</dbReference>
<evidence type="ECO:0000259" key="11">
    <source>
        <dbReference type="Pfam" id="PF10444"/>
    </source>
</evidence>
<evidence type="ECO:0000256" key="7">
    <source>
        <dbReference type="ARBA" id="ARBA00023242"/>
    </source>
</evidence>
<accession>A0A166WB54</accession>
<feature type="region of interest" description="Disordered" evidence="10">
    <location>
        <begin position="268"/>
        <end position="339"/>
    </location>
</feature>
<dbReference type="EMBL" id="KV417482">
    <property type="protein sequence ID" value="KZP33576.1"/>
    <property type="molecule type" value="Genomic_DNA"/>
</dbReference>
<dbReference type="OrthoDB" id="2392550at2759"/>
<comment type="subcellular location">
    <subcellularLocation>
        <location evidence="2">Chromosome</location>
        <location evidence="2">Centromere</location>
    </subcellularLocation>
    <subcellularLocation>
        <location evidence="1">Nucleus</location>
    </subcellularLocation>
</comment>
<keyword evidence="13" id="KW-1185">Reference proteome</keyword>
<dbReference type="InterPro" id="IPR018851">
    <property type="entry name" value="Borealin_N"/>
</dbReference>
<evidence type="ECO:0000256" key="6">
    <source>
        <dbReference type="ARBA" id="ARBA00022776"/>
    </source>
</evidence>
<reference evidence="12 13" key="1">
    <citation type="journal article" date="2016" name="Mol. Biol. Evol.">
        <title>Comparative Genomics of Early-Diverging Mushroom-Forming Fungi Provides Insights into the Origins of Lignocellulose Decay Capabilities.</title>
        <authorList>
            <person name="Nagy L.G."/>
            <person name="Riley R."/>
            <person name="Tritt A."/>
            <person name="Adam C."/>
            <person name="Daum C."/>
            <person name="Floudas D."/>
            <person name="Sun H."/>
            <person name="Yadav J.S."/>
            <person name="Pangilinan J."/>
            <person name="Larsson K.H."/>
            <person name="Matsuura K."/>
            <person name="Barry K."/>
            <person name="Labutti K."/>
            <person name="Kuo R."/>
            <person name="Ohm R.A."/>
            <person name="Bhattacharya S.S."/>
            <person name="Shirouzu T."/>
            <person name="Yoshinaga Y."/>
            <person name="Martin F.M."/>
            <person name="Grigoriev I.V."/>
            <person name="Hibbett D.S."/>
        </authorList>
    </citation>
    <scope>NUCLEOTIDE SEQUENCE [LARGE SCALE GENOMIC DNA]</scope>
    <source>
        <strain evidence="12 13">CBS 109695</strain>
    </source>
</reference>
<dbReference type="InterPro" id="IPR018867">
    <property type="entry name" value="Cell_div_borealin"/>
</dbReference>
<gene>
    <name evidence="12" type="ORF">FIBSPDRAFT_943365</name>
</gene>
<keyword evidence="8" id="KW-0131">Cell cycle</keyword>
<keyword evidence="9" id="KW-0137">Centromere</keyword>
<evidence type="ECO:0000256" key="8">
    <source>
        <dbReference type="ARBA" id="ARBA00023306"/>
    </source>
</evidence>
<evidence type="ECO:0000256" key="4">
    <source>
        <dbReference type="ARBA" id="ARBA00022454"/>
    </source>
</evidence>
<evidence type="ECO:0000256" key="1">
    <source>
        <dbReference type="ARBA" id="ARBA00004123"/>
    </source>
</evidence>
<dbReference type="Pfam" id="PF10444">
    <property type="entry name" value="Nbl1_Borealin_N"/>
    <property type="match status" value="1"/>
</dbReference>
<evidence type="ECO:0000256" key="9">
    <source>
        <dbReference type="ARBA" id="ARBA00023328"/>
    </source>
</evidence>
<feature type="region of interest" description="Disordered" evidence="10">
    <location>
        <begin position="109"/>
        <end position="252"/>
    </location>
</feature>
<evidence type="ECO:0000256" key="3">
    <source>
        <dbReference type="ARBA" id="ARBA00009914"/>
    </source>
</evidence>
<dbReference type="GO" id="GO:0000070">
    <property type="term" value="P:mitotic sister chromatid segregation"/>
    <property type="evidence" value="ECO:0007669"/>
    <property type="project" value="TreeGrafter"/>
</dbReference>
<feature type="domain" description="Borealin N-terminal" evidence="11">
    <location>
        <begin position="14"/>
        <end position="70"/>
    </location>
</feature>
<evidence type="ECO:0000256" key="10">
    <source>
        <dbReference type="SAM" id="MobiDB-lite"/>
    </source>
</evidence>
<dbReference type="GO" id="GO:0005634">
    <property type="term" value="C:nucleus"/>
    <property type="evidence" value="ECO:0007669"/>
    <property type="project" value="UniProtKB-SubCell"/>
</dbReference>
<proteinExistence type="inferred from homology"/>
<dbReference type="GO" id="GO:0032133">
    <property type="term" value="C:chromosome passenger complex"/>
    <property type="evidence" value="ECO:0007669"/>
    <property type="project" value="TreeGrafter"/>
</dbReference>
<organism evidence="12 13">
    <name type="scientific">Athelia psychrophila</name>
    <dbReference type="NCBI Taxonomy" id="1759441"/>
    <lineage>
        <taxon>Eukaryota</taxon>
        <taxon>Fungi</taxon>
        <taxon>Dikarya</taxon>
        <taxon>Basidiomycota</taxon>
        <taxon>Agaricomycotina</taxon>
        <taxon>Agaricomycetes</taxon>
        <taxon>Agaricomycetidae</taxon>
        <taxon>Atheliales</taxon>
        <taxon>Atheliaceae</taxon>
        <taxon>Athelia</taxon>
    </lineage>
</organism>
<keyword evidence="6" id="KW-0498">Mitosis</keyword>
<dbReference type="STRING" id="436010.A0A166WB54"/>
<keyword evidence="7" id="KW-0539">Nucleus</keyword>
<dbReference type="Proteomes" id="UP000076532">
    <property type="component" value="Unassembled WGS sequence"/>
</dbReference>
<feature type="compositionally biased region" description="Low complexity" evidence="10">
    <location>
        <begin position="314"/>
        <end position="337"/>
    </location>
</feature>
<dbReference type="GO" id="GO:0000775">
    <property type="term" value="C:chromosome, centromeric region"/>
    <property type="evidence" value="ECO:0007669"/>
    <property type="project" value="UniProtKB-SubCell"/>
</dbReference>
<evidence type="ECO:0000313" key="12">
    <source>
        <dbReference type="EMBL" id="KZP33576.1"/>
    </source>
</evidence>
<dbReference type="AlphaFoldDB" id="A0A166WB54"/>
<evidence type="ECO:0000256" key="2">
    <source>
        <dbReference type="ARBA" id="ARBA00004584"/>
    </source>
</evidence>
<dbReference type="PANTHER" id="PTHR16040">
    <property type="entry name" value="AUSTRALIN, ISOFORM A-RELATED"/>
    <property type="match status" value="1"/>
</dbReference>
<evidence type="ECO:0000313" key="13">
    <source>
        <dbReference type="Proteomes" id="UP000076532"/>
    </source>
</evidence>
<evidence type="ECO:0000256" key="5">
    <source>
        <dbReference type="ARBA" id="ARBA00022618"/>
    </source>
</evidence>
<dbReference type="GO" id="GO:0051233">
    <property type="term" value="C:spindle midzone"/>
    <property type="evidence" value="ECO:0007669"/>
    <property type="project" value="TreeGrafter"/>
</dbReference>
<comment type="similarity">
    <text evidence="3">Belongs to the borealin family.</text>
</comment>